<feature type="compositionally biased region" description="Basic residues" evidence="4">
    <location>
        <begin position="208"/>
        <end position="218"/>
    </location>
</feature>
<dbReference type="Pfam" id="PF00550">
    <property type="entry name" value="PP-binding"/>
    <property type="match status" value="1"/>
</dbReference>
<keyword evidence="3" id="KW-0045">Antibiotic biosynthesis</keyword>
<dbReference type="Gene3D" id="3.40.366.10">
    <property type="entry name" value="Malonyl-Coenzyme A Acyl Carrier Protein, domain 2"/>
    <property type="match status" value="1"/>
</dbReference>
<feature type="compositionally biased region" description="Polar residues" evidence="4">
    <location>
        <begin position="247"/>
        <end position="261"/>
    </location>
</feature>
<dbReference type="PATRIC" id="fig|1283301.3.peg.325"/>
<dbReference type="InterPro" id="IPR036736">
    <property type="entry name" value="ACP-like_sf"/>
</dbReference>
<name>S4MZC5_9ACTN</name>
<dbReference type="GO" id="GO:0031177">
    <property type="term" value="F:phosphopantetheine binding"/>
    <property type="evidence" value="ECO:0007669"/>
    <property type="project" value="InterPro"/>
</dbReference>
<protein>
    <recommendedName>
        <fullName evidence="5">Carrier domain-containing protein</fullName>
    </recommendedName>
</protein>
<keyword evidence="2" id="KW-0597">Phosphoprotein</keyword>
<evidence type="ECO:0000259" key="5">
    <source>
        <dbReference type="PROSITE" id="PS50075"/>
    </source>
</evidence>
<evidence type="ECO:0000313" key="7">
    <source>
        <dbReference type="Proteomes" id="UP000015001"/>
    </source>
</evidence>
<dbReference type="SUPFAM" id="SSF47336">
    <property type="entry name" value="ACP-like"/>
    <property type="match status" value="1"/>
</dbReference>
<dbReference type="Proteomes" id="UP000015001">
    <property type="component" value="Unassembled WGS sequence"/>
</dbReference>
<dbReference type="SMART" id="SM00823">
    <property type="entry name" value="PKS_PP"/>
    <property type="match status" value="1"/>
</dbReference>
<dbReference type="PANTHER" id="PTHR43775">
    <property type="entry name" value="FATTY ACID SYNTHASE"/>
    <property type="match status" value="1"/>
</dbReference>
<comment type="caution">
    <text evidence="6">The sequence shown here is derived from an EMBL/GenBank/DDBJ whole genome shotgun (WGS) entry which is preliminary data.</text>
</comment>
<dbReference type="GO" id="GO:0004312">
    <property type="term" value="F:fatty acid synthase activity"/>
    <property type="evidence" value="ECO:0007669"/>
    <property type="project" value="TreeGrafter"/>
</dbReference>
<dbReference type="PANTHER" id="PTHR43775:SF37">
    <property type="entry name" value="SI:DKEY-61P9.11"/>
    <property type="match status" value="1"/>
</dbReference>
<reference evidence="6 7" key="1">
    <citation type="submission" date="2013-02" db="EMBL/GenBank/DDBJ databases">
        <title>Draft Genome Sequence of Streptomyces afghaniensis, Which Produces Compounds of the Julimycin B-Complex.</title>
        <authorList>
            <person name="Gruening B.A."/>
            <person name="Praeg A."/>
            <person name="Erxleben A."/>
            <person name="Guenther S."/>
            <person name="Fiedler H.-P."/>
            <person name="Goodfellow M."/>
            <person name="Mueller M."/>
        </authorList>
    </citation>
    <scope>NUCLEOTIDE SEQUENCE [LARGE SCALE GENOMIC DNA]</scope>
    <source>
        <strain evidence="6 7">772</strain>
    </source>
</reference>
<keyword evidence="7" id="KW-1185">Reference proteome</keyword>
<feature type="domain" description="Carrier" evidence="5">
    <location>
        <begin position="113"/>
        <end position="191"/>
    </location>
</feature>
<dbReference type="HOGENOM" id="CLU_1065228_0_0_11"/>
<dbReference type="PROSITE" id="PS50075">
    <property type="entry name" value="CARRIER"/>
    <property type="match status" value="1"/>
</dbReference>
<keyword evidence="1" id="KW-0596">Phosphopantetheine</keyword>
<dbReference type="AlphaFoldDB" id="S4MZC5"/>
<evidence type="ECO:0000256" key="3">
    <source>
        <dbReference type="ARBA" id="ARBA00023194"/>
    </source>
</evidence>
<dbReference type="InterPro" id="IPR001227">
    <property type="entry name" value="Ac_transferase_dom_sf"/>
</dbReference>
<evidence type="ECO:0000256" key="1">
    <source>
        <dbReference type="ARBA" id="ARBA00022450"/>
    </source>
</evidence>
<dbReference type="Gene3D" id="3.30.70.3290">
    <property type="match status" value="1"/>
</dbReference>
<dbReference type="Gene3D" id="1.10.1200.10">
    <property type="entry name" value="ACP-like"/>
    <property type="match status" value="1"/>
</dbReference>
<evidence type="ECO:0000256" key="2">
    <source>
        <dbReference type="ARBA" id="ARBA00022553"/>
    </source>
</evidence>
<accession>S4MZC5</accession>
<dbReference type="EMBL" id="AOPY01001119">
    <property type="protein sequence ID" value="EPJ42606.1"/>
    <property type="molecule type" value="Genomic_DNA"/>
</dbReference>
<organism evidence="6 7">
    <name type="scientific">Streptomyces afghaniensis 772</name>
    <dbReference type="NCBI Taxonomy" id="1283301"/>
    <lineage>
        <taxon>Bacteria</taxon>
        <taxon>Bacillati</taxon>
        <taxon>Actinomycetota</taxon>
        <taxon>Actinomycetes</taxon>
        <taxon>Kitasatosporales</taxon>
        <taxon>Streptomycetaceae</taxon>
        <taxon>Streptomyces</taxon>
    </lineage>
</organism>
<evidence type="ECO:0000313" key="6">
    <source>
        <dbReference type="EMBL" id="EPJ42606.1"/>
    </source>
</evidence>
<dbReference type="InterPro" id="IPR009081">
    <property type="entry name" value="PP-bd_ACP"/>
</dbReference>
<feature type="region of interest" description="Disordered" evidence="4">
    <location>
        <begin position="194"/>
        <end position="261"/>
    </location>
</feature>
<proteinExistence type="predicted"/>
<dbReference type="InterPro" id="IPR020806">
    <property type="entry name" value="PKS_PP-bd"/>
</dbReference>
<evidence type="ECO:0000256" key="4">
    <source>
        <dbReference type="SAM" id="MobiDB-lite"/>
    </source>
</evidence>
<sequence>MRGIGAEQPDVLLEIGPHTTLSGLARRALRGVRALPSLRRGTGLGALWGAVAGLHCAGADVVWETLLAGSGGRRIPLPGYRFQHQDHWTGPEPTALSTGTPASKGAEVVQQEAAVARVLRSIVEATARHLGEDPSVIAGDANFFDLGADSLQMISVLRELEQEHQVKVTMRQLLEETGTPRRLAEFIVARMPEAGTGAAEGAGSGPGRRSRSLPHRNHPPPPSPAPWSPRPPEPRLPSTRPERSWKTWPTRSSRCPGYSSR</sequence>
<feature type="compositionally biased region" description="Pro residues" evidence="4">
    <location>
        <begin position="219"/>
        <end position="235"/>
    </location>
</feature>
<dbReference type="InterPro" id="IPR050091">
    <property type="entry name" value="PKS_NRPS_Biosynth_Enz"/>
</dbReference>
<dbReference type="GO" id="GO:0017000">
    <property type="term" value="P:antibiotic biosynthetic process"/>
    <property type="evidence" value="ECO:0007669"/>
    <property type="project" value="UniProtKB-KW"/>
</dbReference>
<gene>
    <name evidence="6" type="ORF">STAFG_0339</name>
</gene>
<dbReference type="GO" id="GO:0006633">
    <property type="term" value="P:fatty acid biosynthetic process"/>
    <property type="evidence" value="ECO:0007669"/>
    <property type="project" value="TreeGrafter"/>
</dbReference>